<evidence type="ECO:0000313" key="3">
    <source>
        <dbReference type="EMBL" id="ADY55121.1"/>
    </source>
</evidence>
<feature type="coiled-coil region" evidence="1">
    <location>
        <begin position="35"/>
        <end position="62"/>
    </location>
</feature>
<evidence type="ECO:0000256" key="1">
    <source>
        <dbReference type="SAM" id="Coils"/>
    </source>
</evidence>
<keyword evidence="2" id="KW-1133">Transmembrane helix</keyword>
<dbReference type="KEGG" id="sgy:Sgly_0764"/>
<evidence type="ECO:0000256" key="2">
    <source>
        <dbReference type="SAM" id="Phobius"/>
    </source>
</evidence>
<keyword evidence="4" id="KW-1185">Reference proteome</keyword>
<proteinExistence type="predicted"/>
<accession>F0T157</accession>
<evidence type="ECO:0000313" key="4">
    <source>
        <dbReference type="Proteomes" id="UP000007488"/>
    </source>
</evidence>
<dbReference type="AlphaFoldDB" id="F0T157"/>
<name>F0T157_SYNGF</name>
<keyword evidence="2" id="KW-0472">Membrane</keyword>
<dbReference type="Proteomes" id="UP000007488">
    <property type="component" value="Chromosome"/>
</dbReference>
<feature type="transmembrane region" description="Helical" evidence="2">
    <location>
        <begin position="6"/>
        <end position="24"/>
    </location>
</feature>
<organism evidence="3 4">
    <name type="scientific">Syntrophobotulus glycolicus (strain DSM 8271 / FlGlyR)</name>
    <dbReference type="NCBI Taxonomy" id="645991"/>
    <lineage>
        <taxon>Bacteria</taxon>
        <taxon>Bacillati</taxon>
        <taxon>Bacillota</taxon>
        <taxon>Clostridia</taxon>
        <taxon>Eubacteriales</taxon>
        <taxon>Desulfitobacteriaceae</taxon>
        <taxon>Syntrophobotulus</taxon>
    </lineage>
</organism>
<sequence>MMPDVTWVIQTLTMLALAVISYFIKDLKKSIQEDIADNKQRIEDTNCKVEKLEGEFNNFKVEQAKEISAQFKDYVSKSEFVRVTANYERKLDKIYDAVMTLKTGNKES</sequence>
<dbReference type="EMBL" id="CP002547">
    <property type="protein sequence ID" value="ADY55121.1"/>
    <property type="molecule type" value="Genomic_DNA"/>
</dbReference>
<protein>
    <submittedName>
        <fullName evidence="3">Uncharacterized protein</fullName>
    </submittedName>
</protein>
<keyword evidence="2" id="KW-0812">Transmembrane</keyword>
<reference evidence="3 4" key="1">
    <citation type="journal article" date="2011" name="Stand. Genomic Sci.">
        <title>Complete genome sequence of Syntrophobotulus glycolicus type strain (FlGlyR).</title>
        <authorList>
            <person name="Han C."/>
            <person name="Mwirichia R."/>
            <person name="Chertkov O."/>
            <person name="Held B."/>
            <person name="Lapidus A."/>
            <person name="Nolan M."/>
            <person name="Lucas S."/>
            <person name="Hammon N."/>
            <person name="Deshpande S."/>
            <person name="Cheng J.F."/>
            <person name="Tapia R."/>
            <person name="Goodwin L."/>
            <person name="Pitluck S."/>
            <person name="Huntemann M."/>
            <person name="Liolios K."/>
            <person name="Ivanova N."/>
            <person name="Pagani I."/>
            <person name="Mavromatis K."/>
            <person name="Ovchinikova G."/>
            <person name="Pati A."/>
            <person name="Chen A."/>
            <person name="Palaniappan K."/>
            <person name="Land M."/>
            <person name="Hauser L."/>
            <person name="Brambilla E.M."/>
            <person name="Rohde M."/>
            <person name="Spring S."/>
            <person name="Sikorski J."/>
            <person name="Goker M."/>
            <person name="Woyke T."/>
            <person name="Bristow J."/>
            <person name="Eisen J.A."/>
            <person name="Markowitz V."/>
            <person name="Hugenholtz P."/>
            <person name="Kyrpides N.C."/>
            <person name="Klenk H.P."/>
            <person name="Detter J.C."/>
        </authorList>
    </citation>
    <scope>NUCLEOTIDE SEQUENCE [LARGE SCALE GENOMIC DNA]</scope>
    <source>
        <strain evidence="4">DSM 8271 / FlGlyR</strain>
    </source>
</reference>
<reference evidence="4" key="2">
    <citation type="submission" date="2011-02" db="EMBL/GenBank/DDBJ databases">
        <title>The complete genome of Syntrophobotulus glycolicus DSM 8271.</title>
        <authorList>
            <person name="Lucas S."/>
            <person name="Copeland A."/>
            <person name="Lapidus A."/>
            <person name="Bruce D."/>
            <person name="Goodwin L."/>
            <person name="Pitluck S."/>
            <person name="Kyrpides N."/>
            <person name="Mavromatis K."/>
            <person name="Pagani I."/>
            <person name="Ivanova N."/>
            <person name="Mikhailova N."/>
            <person name="Chertkov O."/>
            <person name="Held B."/>
            <person name="Detter J.C."/>
            <person name="Tapia R."/>
            <person name="Han C."/>
            <person name="Land M."/>
            <person name="Hauser L."/>
            <person name="Markowitz V."/>
            <person name="Cheng J.-F."/>
            <person name="Hugenholtz P."/>
            <person name="Woyke T."/>
            <person name="Wu D."/>
            <person name="Spring S."/>
            <person name="Schroeder M."/>
            <person name="Brambilla E."/>
            <person name="Klenk H.-P."/>
            <person name="Eisen J.A."/>
        </authorList>
    </citation>
    <scope>NUCLEOTIDE SEQUENCE [LARGE SCALE GENOMIC DNA]</scope>
    <source>
        <strain evidence="4">DSM 8271 / FlGlyR</strain>
    </source>
</reference>
<dbReference type="HOGENOM" id="CLU_166656_0_0_9"/>
<keyword evidence="1" id="KW-0175">Coiled coil</keyword>
<dbReference type="STRING" id="645991.Sgly_0764"/>
<gene>
    <name evidence="3" type="ordered locus">Sgly_0764</name>
</gene>
<dbReference type="eggNOG" id="ENOG50337F6">
    <property type="taxonomic scope" value="Bacteria"/>
</dbReference>